<dbReference type="RefSeq" id="WP_167940653.1">
    <property type="nucleotide sequence ID" value="NZ_JAATJA010000001.1"/>
</dbReference>
<dbReference type="AlphaFoldDB" id="A0A846QMC5"/>
<protein>
    <submittedName>
        <fullName evidence="2">Uncharacterized membrane protein YidH (DUF202 family)</fullName>
    </submittedName>
</protein>
<evidence type="ECO:0000313" key="3">
    <source>
        <dbReference type="Proteomes" id="UP000580856"/>
    </source>
</evidence>
<dbReference type="EMBL" id="JAATJA010000001">
    <property type="protein sequence ID" value="NJB67612.1"/>
    <property type="molecule type" value="Genomic_DNA"/>
</dbReference>
<accession>A0A846QMC5</accession>
<comment type="caution">
    <text evidence="2">The sequence shown here is derived from an EMBL/GenBank/DDBJ whole genome shotgun (WGS) entry which is preliminary data.</text>
</comment>
<sequence length="73" mass="8093">MMKLLIKVLGFVLAVPFITYGFLGLIRFLRLENVIDSYLGLVGSYKNPVTAFILVVIGVCLVYGLNALSDKLR</sequence>
<feature type="transmembrane region" description="Helical" evidence="1">
    <location>
        <begin position="9"/>
        <end position="29"/>
    </location>
</feature>
<organism evidence="2 3">
    <name type="scientific">Desulfobaculum xiamenense</name>
    <dbReference type="NCBI Taxonomy" id="995050"/>
    <lineage>
        <taxon>Bacteria</taxon>
        <taxon>Pseudomonadati</taxon>
        <taxon>Thermodesulfobacteriota</taxon>
        <taxon>Desulfovibrionia</taxon>
        <taxon>Desulfovibrionales</taxon>
        <taxon>Desulfovibrionaceae</taxon>
        <taxon>Desulfobaculum</taxon>
    </lineage>
</organism>
<keyword evidence="1" id="KW-0472">Membrane</keyword>
<keyword evidence="1" id="KW-0812">Transmembrane</keyword>
<dbReference type="Proteomes" id="UP000580856">
    <property type="component" value="Unassembled WGS sequence"/>
</dbReference>
<gene>
    <name evidence="2" type="ORF">GGQ74_001252</name>
</gene>
<keyword evidence="3" id="KW-1185">Reference proteome</keyword>
<feature type="transmembrane region" description="Helical" evidence="1">
    <location>
        <begin position="49"/>
        <end position="68"/>
    </location>
</feature>
<name>A0A846QMC5_9BACT</name>
<evidence type="ECO:0000256" key="1">
    <source>
        <dbReference type="SAM" id="Phobius"/>
    </source>
</evidence>
<keyword evidence="1" id="KW-1133">Transmembrane helix</keyword>
<evidence type="ECO:0000313" key="2">
    <source>
        <dbReference type="EMBL" id="NJB67612.1"/>
    </source>
</evidence>
<reference evidence="2 3" key="1">
    <citation type="submission" date="2020-03" db="EMBL/GenBank/DDBJ databases">
        <title>Genomic Encyclopedia of Type Strains, Phase IV (KMG-IV): sequencing the most valuable type-strain genomes for metagenomic binning, comparative biology and taxonomic classification.</title>
        <authorList>
            <person name="Goeker M."/>
        </authorList>
    </citation>
    <scope>NUCLEOTIDE SEQUENCE [LARGE SCALE GENOMIC DNA]</scope>
    <source>
        <strain evidence="2 3">DSM 24233</strain>
    </source>
</reference>
<proteinExistence type="predicted"/>